<proteinExistence type="predicted"/>
<keyword evidence="1" id="KW-1133">Transmembrane helix</keyword>
<keyword evidence="1" id="KW-0812">Transmembrane</keyword>
<accession>A0A6J6NC99</accession>
<keyword evidence="1" id="KW-0472">Membrane</keyword>
<gene>
    <name evidence="2" type="ORF">UFOPK2366_00315</name>
</gene>
<dbReference type="PROSITE" id="PS51318">
    <property type="entry name" value="TAT"/>
    <property type="match status" value="1"/>
</dbReference>
<feature type="transmembrane region" description="Helical" evidence="1">
    <location>
        <begin position="216"/>
        <end position="235"/>
    </location>
</feature>
<dbReference type="InterPro" id="IPR006311">
    <property type="entry name" value="TAT_signal"/>
</dbReference>
<dbReference type="AlphaFoldDB" id="A0A6J6NC99"/>
<sequence>MATVTPRKARRRLLSLSAAAAVIAAVYVLGGPTVWAAVAPIDSGSVTVVDPVVRTKEITNGRSATEFSLQLPADAACPGDSLHDQWRWQTFVIPVADDPGAIVYEVQGPSGPGQWPLFDTKTHPLVDEIVRANAAPDLPGVVPVLDALSFAVFPPGTLTAGNYRVGVACTLFRETAKYWSTEIVITDEPNDKPAKFVWRLSTAPQAAPESSSSSSLWLMVAAGAAVVAVGGWIFVRRPTRTTSANSQISKEKS</sequence>
<dbReference type="EMBL" id="CAEZXM010000037">
    <property type="protein sequence ID" value="CAB4682688.1"/>
    <property type="molecule type" value="Genomic_DNA"/>
</dbReference>
<organism evidence="2">
    <name type="scientific">freshwater metagenome</name>
    <dbReference type="NCBI Taxonomy" id="449393"/>
    <lineage>
        <taxon>unclassified sequences</taxon>
        <taxon>metagenomes</taxon>
        <taxon>ecological metagenomes</taxon>
    </lineage>
</organism>
<name>A0A6J6NC99_9ZZZZ</name>
<protein>
    <submittedName>
        <fullName evidence="2">Unannotated protein</fullName>
    </submittedName>
</protein>
<evidence type="ECO:0000313" key="2">
    <source>
        <dbReference type="EMBL" id="CAB4682688.1"/>
    </source>
</evidence>
<evidence type="ECO:0000256" key="1">
    <source>
        <dbReference type="SAM" id="Phobius"/>
    </source>
</evidence>
<reference evidence="2" key="1">
    <citation type="submission" date="2020-05" db="EMBL/GenBank/DDBJ databases">
        <authorList>
            <person name="Chiriac C."/>
            <person name="Salcher M."/>
            <person name="Ghai R."/>
            <person name="Kavagutti S V."/>
        </authorList>
    </citation>
    <scope>NUCLEOTIDE SEQUENCE</scope>
</reference>